<organism evidence="3 4">
    <name type="scientific">Paraglaciecola psychrophila 170</name>
    <dbReference type="NCBI Taxonomy" id="1129794"/>
    <lineage>
        <taxon>Bacteria</taxon>
        <taxon>Pseudomonadati</taxon>
        <taxon>Pseudomonadota</taxon>
        <taxon>Gammaproteobacteria</taxon>
        <taxon>Alteromonadales</taxon>
        <taxon>Alteromonadaceae</taxon>
        <taxon>Paraglaciecola</taxon>
    </lineage>
</organism>
<dbReference type="InterPro" id="IPR011009">
    <property type="entry name" value="Kinase-like_dom_sf"/>
</dbReference>
<gene>
    <name evidence="3" type="ORF">C427_2581</name>
</gene>
<dbReference type="Pfam" id="PF03109">
    <property type="entry name" value="ABC1"/>
    <property type="match status" value="1"/>
</dbReference>
<dbReference type="PANTHER" id="PTHR10566">
    <property type="entry name" value="CHAPERONE-ACTIVITY OF BC1 COMPLEX CABC1 -RELATED"/>
    <property type="match status" value="1"/>
</dbReference>
<sequence>MGFLPNIHSILKRNISLTEMGLRSSLRLTQTMAKVTPYAIRWGLKRKLPPANEVRELFEALGTTYIKFGQFIASSPSIFPKEYVEEFEQLLDQTKPIPFSTIKKIVFEDLKQPINRVFSHIEQQPLASASIAQVHAATLVTGENVVLKVQKPGVQAIITADLNTVYVLVRLLEFMLPNTDRDALTGIVSEMYQAMIDECDFVKEAQHIKVFRNFLDTSNINTVVAPKVYERASGLRVLTMERFYGCALTDEDASEKSQGDPAKALFEALNVWFASLMKCEIFHADLHSGNMMLFEDGRVGFIDFGMVGRVSPETWQAMFSLFKGLSEQDYALVADAMLAVGMTRKNIDKQQLSRDIEHVFLSMNNISNEDLMANDGLNVTPAVNDVINTLGEVARNYGIRFPRSFTLLLKQFLYFDRYIQILDPDANLFDDERITIDF</sequence>
<dbReference type="KEGG" id="gps:C427_2581"/>
<feature type="domain" description="ABC1 atypical kinase-like" evidence="2">
    <location>
        <begin position="90"/>
        <end position="335"/>
    </location>
</feature>
<dbReference type="InterPro" id="IPR050154">
    <property type="entry name" value="UbiB_kinase"/>
</dbReference>
<proteinExistence type="inferred from homology"/>
<dbReference type="EMBL" id="CP003837">
    <property type="protein sequence ID" value="AGH44690.1"/>
    <property type="molecule type" value="Genomic_DNA"/>
</dbReference>
<dbReference type="OrthoDB" id="9795390at2"/>
<dbReference type="eggNOG" id="COG0661">
    <property type="taxonomic scope" value="Bacteria"/>
</dbReference>
<dbReference type="InterPro" id="IPR004147">
    <property type="entry name" value="ABC1_dom"/>
</dbReference>
<dbReference type="PANTHER" id="PTHR10566:SF113">
    <property type="entry name" value="PROTEIN ACTIVITY OF BC1 COMPLEX KINASE 7, CHLOROPLASTIC"/>
    <property type="match status" value="1"/>
</dbReference>
<reference evidence="3 4" key="1">
    <citation type="journal article" date="2013" name="Genome Announc.">
        <title>Complete Genome Sequence of Glaciecola psychrophila Strain 170T.</title>
        <authorList>
            <person name="Yin J."/>
            <person name="Chen J."/>
            <person name="Liu G."/>
            <person name="Yu Y."/>
            <person name="Song L."/>
            <person name="Wang X."/>
            <person name="Qu X."/>
        </authorList>
    </citation>
    <scope>NUCLEOTIDE SEQUENCE [LARGE SCALE GENOMIC DNA]</scope>
    <source>
        <strain evidence="3 4">170</strain>
    </source>
</reference>
<name>K7A4D0_9ALTE</name>
<protein>
    <recommendedName>
        <fullName evidence="2">ABC1 atypical kinase-like domain-containing protein</fullName>
    </recommendedName>
</protein>
<dbReference type="HOGENOM" id="CLU_006533_0_1_6"/>
<dbReference type="Proteomes" id="UP000011864">
    <property type="component" value="Chromosome"/>
</dbReference>
<dbReference type="SUPFAM" id="SSF56112">
    <property type="entry name" value="Protein kinase-like (PK-like)"/>
    <property type="match status" value="1"/>
</dbReference>
<keyword evidence="4" id="KW-1185">Reference proteome</keyword>
<evidence type="ECO:0000313" key="4">
    <source>
        <dbReference type="Proteomes" id="UP000011864"/>
    </source>
</evidence>
<comment type="similarity">
    <text evidence="1">Belongs to the protein kinase superfamily. ADCK protein kinase family.</text>
</comment>
<evidence type="ECO:0000259" key="2">
    <source>
        <dbReference type="Pfam" id="PF03109"/>
    </source>
</evidence>
<dbReference type="PATRIC" id="fig|1129794.4.peg.2560"/>
<dbReference type="AlphaFoldDB" id="K7A4D0"/>
<dbReference type="CDD" id="cd05121">
    <property type="entry name" value="ABC1_ADCK3-like"/>
    <property type="match status" value="1"/>
</dbReference>
<evidence type="ECO:0000313" key="3">
    <source>
        <dbReference type="EMBL" id="AGH44690.1"/>
    </source>
</evidence>
<accession>K7A4D0</accession>
<dbReference type="RefSeq" id="WP_007637325.1">
    <property type="nucleotide sequence ID" value="NC_020514.1"/>
</dbReference>
<evidence type="ECO:0000256" key="1">
    <source>
        <dbReference type="ARBA" id="ARBA00009670"/>
    </source>
</evidence>